<organism evidence="2 3">
    <name type="scientific">Paenibacillus nuruki</name>
    <dbReference type="NCBI Taxonomy" id="1886670"/>
    <lineage>
        <taxon>Bacteria</taxon>
        <taxon>Bacillati</taxon>
        <taxon>Bacillota</taxon>
        <taxon>Bacilli</taxon>
        <taxon>Bacillales</taxon>
        <taxon>Paenibacillaceae</taxon>
        <taxon>Paenibacillus</taxon>
    </lineage>
</organism>
<keyword evidence="1" id="KW-0472">Membrane</keyword>
<keyword evidence="1" id="KW-0812">Transmembrane</keyword>
<keyword evidence="3" id="KW-1185">Reference proteome</keyword>
<reference evidence="2 3" key="1">
    <citation type="submission" date="2016-08" db="EMBL/GenBank/DDBJ databases">
        <title>Genome sequencing of Paenibacillus sp. TI45-13ar, isolated from Korean traditional nuruk.</title>
        <authorList>
            <person name="Kim S.-J."/>
        </authorList>
    </citation>
    <scope>NUCLEOTIDE SEQUENCE [LARGE SCALE GENOMIC DNA]</scope>
    <source>
        <strain evidence="2 3">TI45-13ar</strain>
    </source>
</reference>
<gene>
    <name evidence="2" type="ORF">PTI45_02583</name>
</gene>
<dbReference type="AlphaFoldDB" id="A0A1E3L457"/>
<name>A0A1E3L457_9BACL</name>
<dbReference type="STRING" id="1886670.PTI45_02583"/>
<sequence>MKGDLRVLAVICIIAPILFVLWLSFNSEFLIPSGYDLAIDGYVISRTLMIIFCLYLLTKLGYFILESRKKDED</sequence>
<feature type="transmembrane region" description="Helical" evidence="1">
    <location>
        <begin position="45"/>
        <end position="65"/>
    </location>
</feature>
<evidence type="ECO:0000256" key="1">
    <source>
        <dbReference type="SAM" id="Phobius"/>
    </source>
</evidence>
<dbReference type="EMBL" id="MDER01000044">
    <property type="protein sequence ID" value="ODP27945.1"/>
    <property type="molecule type" value="Genomic_DNA"/>
</dbReference>
<protein>
    <submittedName>
        <fullName evidence="2">Uncharacterized protein</fullName>
    </submittedName>
</protein>
<accession>A0A1E3L457</accession>
<proteinExistence type="predicted"/>
<keyword evidence="1" id="KW-1133">Transmembrane helix</keyword>
<feature type="transmembrane region" description="Helical" evidence="1">
    <location>
        <begin position="7"/>
        <end position="25"/>
    </location>
</feature>
<evidence type="ECO:0000313" key="2">
    <source>
        <dbReference type="EMBL" id="ODP27945.1"/>
    </source>
</evidence>
<evidence type="ECO:0000313" key="3">
    <source>
        <dbReference type="Proteomes" id="UP000094578"/>
    </source>
</evidence>
<comment type="caution">
    <text evidence="2">The sequence shown here is derived from an EMBL/GenBank/DDBJ whole genome shotgun (WGS) entry which is preliminary data.</text>
</comment>
<dbReference type="Proteomes" id="UP000094578">
    <property type="component" value="Unassembled WGS sequence"/>
</dbReference>